<dbReference type="eggNOG" id="ENOG5032S01">
    <property type="taxonomic scope" value="Bacteria"/>
</dbReference>
<proteinExistence type="predicted"/>
<evidence type="ECO:0000313" key="2">
    <source>
        <dbReference type="Proteomes" id="UP000019593"/>
    </source>
</evidence>
<dbReference type="Proteomes" id="UP000019593">
    <property type="component" value="Chromosome"/>
</dbReference>
<accession>W8RVS3</accession>
<organism evidence="1 2">
    <name type="scientific">Roseicyclus elongatus DSM 19469</name>
    <dbReference type="NCBI Taxonomy" id="1294273"/>
    <lineage>
        <taxon>Bacteria</taxon>
        <taxon>Pseudomonadati</taxon>
        <taxon>Pseudomonadota</taxon>
        <taxon>Alphaproteobacteria</taxon>
        <taxon>Rhodobacterales</taxon>
        <taxon>Roseobacteraceae</taxon>
        <taxon>Roseicyclus</taxon>
    </lineage>
</organism>
<dbReference type="AlphaFoldDB" id="W8RVS3"/>
<dbReference type="HOGENOM" id="CLU_1843069_0_0_5"/>
<dbReference type="KEGG" id="red:roselon_03117"/>
<dbReference type="EMBL" id="CP004372">
    <property type="protein sequence ID" value="AHM05388.1"/>
    <property type="molecule type" value="Genomic_DNA"/>
</dbReference>
<reference evidence="1 2" key="1">
    <citation type="submission" date="2013-03" db="EMBL/GenBank/DDBJ databases">
        <authorList>
            <person name="Fiebig A."/>
            <person name="Goeker M."/>
            <person name="Klenk H.-P.P."/>
        </authorList>
    </citation>
    <scope>NUCLEOTIDE SEQUENCE [LARGE SCALE GENOMIC DNA]</scope>
    <source>
        <strain evidence="2">DSM 19469</strain>
    </source>
</reference>
<dbReference type="STRING" id="1294273.roselon_03117"/>
<protein>
    <submittedName>
        <fullName evidence="1">Uncharacterized protein</fullName>
    </submittedName>
</protein>
<name>W8RVS3_9RHOB</name>
<sequence length="124" mass="13449">MRYSGVVGIGESFESFRSYAAHPLARPGQRFLIDLSQATGIEEDIPGLMAFQAEMACTFMAGIAPSFILYFAPTPATYAIARMAQRSWDGMEKPAVVIQQDEAQAFSLLGLPEVRLSDLVGTLA</sequence>
<gene>
    <name evidence="1" type="ORF">roselon_03117</name>
</gene>
<evidence type="ECO:0000313" key="1">
    <source>
        <dbReference type="EMBL" id="AHM05388.1"/>
    </source>
</evidence>
<keyword evidence="2" id="KW-1185">Reference proteome</keyword>